<dbReference type="EMBL" id="NMUH01000830">
    <property type="protein sequence ID" value="MQL85463.1"/>
    <property type="molecule type" value="Genomic_DNA"/>
</dbReference>
<feature type="transmembrane region" description="Helical" evidence="7">
    <location>
        <begin position="456"/>
        <end position="478"/>
    </location>
</feature>
<evidence type="ECO:0000313" key="8">
    <source>
        <dbReference type="EMBL" id="MQL85463.1"/>
    </source>
</evidence>
<evidence type="ECO:0000256" key="4">
    <source>
        <dbReference type="ARBA" id="ARBA00022989"/>
    </source>
</evidence>
<feature type="transmembrane region" description="Helical" evidence="7">
    <location>
        <begin position="188"/>
        <end position="210"/>
    </location>
</feature>
<comment type="caution">
    <text evidence="8">The sequence shown here is derived from an EMBL/GenBank/DDBJ whole genome shotgun (WGS) entry which is preliminary data.</text>
</comment>
<dbReference type="OrthoDB" id="8904098at2759"/>
<feature type="transmembrane region" description="Helical" evidence="7">
    <location>
        <begin position="981"/>
        <end position="1001"/>
    </location>
</feature>
<feature type="transmembrane region" description="Helical" evidence="7">
    <location>
        <begin position="674"/>
        <end position="692"/>
    </location>
</feature>
<feature type="transmembrane region" description="Helical" evidence="7">
    <location>
        <begin position="490"/>
        <end position="515"/>
    </location>
</feature>
<dbReference type="CDD" id="cd17351">
    <property type="entry name" value="MFS_NPF"/>
    <property type="match status" value="1"/>
</dbReference>
<feature type="transmembrane region" description="Helical" evidence="7">
    <location>
        <begin position="415"/>
        <end position="436"/>
    </location>
</feature>
<comment type="subcellular location">
    <subcellularLocation>
        <location evidence="1">Membrane</location>
        <topology evidence="1">Multi-pass membrane protein</topology>
    </subcellularLocation>
</comment>
<feature type="non-terminal residue" evidence="8">
    <location>
        <position position="1"/>
    </location>
</feature>
<keyword evidence="3 7" id="KW-0812">Transmembrane</keyword>
<feature type="transmembrane region" description="Helical" evidence="7">
    <location>
        <begin position="1055"/>
        <end position="1080"/>
    </location>
</feature>
<feature type="transmembrane region" description="Helical" evidence="7">
    <location>
        <begin position="216"/>
        <end position="236"/>
    </location>
</feature>
<organism evidence="8 9">
    <name type="scientific">Colocasia esculenta</name>
    <name type="common">Wild taro</name>
    <name type="synonym">Arum esculentum</name>
    <dbReference type="NCBI Taxonomy" id="4460"/>
    <lineage>
        <taxon>Eukaryota</taxon>
        <taxon>Viridiplantae</taxon>
        <taxon>Streptophyta</taxon>
        <taxon>Embryophyta</taxon>
        <taxon>Tracheophyta</taxon>
        <taxon>Spermatophyta</taxon>
        <taxon>Magnoliopsida</taxon>
        <taxon>Liliopsida</taxon>
        <taxon>Araceae</taxon>
        <taxon>Aroideae</taxon>
        <taxon>Colocasieae</taxon>
        <taxon>Colocasia</taxon>
    </lineage>
</organism>
<evidence type="ECO:0000256" key="6">
    <source>
        <dbReference type="SAM" id="MobiDB-lite"/>
    </source>
</evidence>
<dbReference type="Pfam" id="PF00854">
    <property type="entry name" value="PTR2"/>
    <property type="match status" value="3"/>
</dbReference>
<evidence type="ECO:0000313" key="9">
    <source>
        <dbReference type="Proteomes" id="UP000652761"/>
    </source>
</evidence>
<keyword evidence="4 7" id="KW-1133">Transmembrane helix</keyword>
<evidence type="ECO:0000256" key="7">
    <source>
        <dbReference type="SAM" id="Phobius"/>
    </source>
</evidence>
<dbReference type="InterPro" id="IPR000109">
    <property type="entry name" value="POT_fam"/>
</dbReference>
<protein>
    <submittedName>
        <fullName evidence="8">Uncharacterized protein</fullName>
    </submittedName>
</protein>
<dbReference type="Proteomes" id="UP000652761">
    <property type="component" value="Unassembled WGS sequence"/>
</dbReference>
<evidence type="ECO:0000256" key="3">
    <source>
        <dbReference type="ARBA" id="ARBA00022692"/>
    </source>
</evidence>
<feature type="transmembrane region" description="Helical" evidence="7">
    <location>
        <begin position="143"/>
        <end position="167"/>
    </location>
</feature>
<evidence type="ECO:0000256" key="1">
    <source>
        <dbReference type="ARBA" id="ARBA00004141"/>
    </source>
</evidence>
<evidence type="ECO:0000256" key="2">
    <source>
        <dbReference type="ARBA" id="ARBA00005982"/>
    </source>
</evidence>
<dbReference type="PANTHER" id="PTHR11654">
    <property type="entry name" value="OLIGOPEPTIDE TRANSPORTER-RELATED"/>
    <property type="match status" value="1"/>
</dbReference>
<evidence type="ECO:0000256" key="5">
    <source>
        <dbReference type="ARBA" id="ARBA00023136"/>
    </source>
</evidence>
<proteinExistence type="inferred from homology"/>
<dbReference type="Gene3D" id="1.20.1250.20">
    <property type="entry name" value="MFS general substrate transporter like domains"/>
    <property type="match status" value="3"/>
</dbReference>
<feature type="transmembrane region" description="Helical" evidence="7">
    <location>
        <begin position="752"/>
        <end position="775"/>
    </location>
</feature>
<feature type="transmembrane region" description="Helical" evidence="7">
    <location>
        <begin position="1100"/>
        <end position="1119"/>
    </location>
</feature>
<feature type="transmembrane region" description="Helical" evidence="7">
    <location>
        <begin position="899"/>
        <end position="920"/>
    </location>
</feature>
<feature type="transmembrane region" description="Helical" evidence="7">
    <location>
        <begin position="375"/>
        <end position="395"/>
    </location>
</feature>
<name>A0A843UXQ5_COLES</name>
<feature type="transmembrane region" description="Helical" evidence="7">
    <location>
        <begin position="781"/>
        <end position="801"/>
    </location>
</feature>
<feature type="transmembrane region" description="Helical" evidence="7">
    <location>
        <begin position="101"/>
        <end position="123"/>
    </location>
</feature>
<feature type="transmembrane region" description="Helical" evidence="7">
    <location>
        <begin position="1324"/>
        <end position="1342"/>
    </location>
</feature>
<reference evidence="8" key="1">
    <citation type="submission" date="2017-07" db="EMBL/GenBank/DDBJ databases">
        <title>Taro Niue Genome Assembly and Annotation.</title>
        <authorList>
            <person name="Atibalentja N."/>
            <person name="Keating K."/>
            <person name="Fields C.J."/>
        </authorList>
    </citation>
    <scope>NUCLEOTIDE SEQUENCE</scope>
    <source>
        <strain evidence="8">Niue_2</strain>
        <tissue evidence="8">Leaf</tissue>
    </source>
</reference>
<feature type="transmembrane region" description="Helical" evidence="7">
    <location>
        <begin position="1348"/>
        <end position="1369"/>
    </location>
</feature>
<feature type="transmembrane region" description="Helical" evidence="7">
    <location>
        <begin position="334"/>
        <end position="355"/>
    </location>
</feature>
<keyword evidence="9" id="KW-1185">Reference proteome</keyword>
<comment type="similarity">
    <text evidence="2">Belongs to the major facilitator superfamily. Proton-dependent oligopeptide transporter (POT/PTR) (TC 2.A.17) family.</text>
</comment>
<feature type="compositionally biased region" description="Basic and acidic residues" evidence="6">
    <location>
        <begin position="1590"/>
        <end position="1600"/>
    </location>
</feature>
<dbReference type="InterPro" id="IPR036259">
    <property type="entry name" value="MFS_trans_sf"/>
</dbReference>
<feature type="transmembrane region" description="Helical" evidence="7">
    <location>
        <begin position="612"/>
        <end position="630"/>
    </location>
</feature>
<feature type="transmembrane region" description="Helical" evidence="7">
    <location>
        <begin position="1021"/>
        <end position="1043"/>
    </location>
</feature>
<feature type="transmembrane region" description="Helical" evidence="7">
    <location>
        <begin position="940"/>
        <end position="960"/>
    </location>
</feature>
<dbReference type="SUPFAM" id="SSF103473">
    <property type="entry name" value="MFS general substrate transporter"/>
    <property type="match status" value="3"/>
</dbReference>
<dbReference type="GO" id="GO:0022857">
    <property type="term" value="F:transmembrane transporter activity"/>
    <property type="evidence" value="ECO:0007669"/>
    <property type="project" value="InterPro"/>
</dbReference>
<keyword evidence="5 7" id="KW-0472">Membrane</keyword>
<gene>
    <name evidence="8" type="ORF">Taro_017993</name>
</gene>
<feature type="transmembrane region" description="Helical" evidence="7">
    <location>
        <begin position="642"/>
        <end position="662"/>
    </location>
</feature>
<feature type="region of interest" description="Disordered" evidence="6">
    <location>
        <begin position="1580"/>
        <end position="1600"/>
    </location>
</feature>
<accession>A0A843UXQ5</accession>
<dbReference type="GO" id="GO:0016020">
    <property type="term" value="C:membrane"/>
    <property type="evidence" value="ECO:0007669"/>
    <property type="project" value="UniProtKB-SubCell"/>
</dbReference>
<sequence>MAMKEGAEEEGRGETAPLLHEDDGLLYLRPSDWRAPAIILGFECLEGITYAGIIANLVSYFSSIFHETNAASAANAAMWNGTGYFTPLLGAIIADTYLGRYWTILISTLAYLLGMVVVTLSAFLPSLRPPPCQGNFCPSATTIQYLVLLGGLYLVAFGSGGVKSSLLPLGADQFHDKNPIDRERKASFFSYFYLCITVGNLVASTLVVWIQENLSWALGYGLGTVCIAVALGGFLLGTPIFRLVRLGGSPLKSVAQVLVASFRKMYLDVPIDGSLLYEDNSKELMTEGLQRLPHTDSFRFLDKAATLTDSDVISGCSRNDWRLCTVTQVEELKILVRLLPIWITGVIYSASYSQIYTTFIEQGNEMNTRIGGFSIPPASLQAFEVMCIICVTFIYDKIIVPITRSYSGNKRGLTLLQRIGVGRVMMIITMTMAAILEAKRLDSAKVGKSLSIAWQLPQYFMIACSEVFSYIGQLELFYDQAPDTMKSMCTSIYLLSISLGSYLSSLIISVIMFFTTKGGQPGWLPDNLNEGHLDYFFWCLSVLSALNFGLTYTSSNPVSLDGETPCRLIAGRKRRAHCPVYHAFPESSGPIAHTCILAVPDPKKRGFEFLEGVAYFGINASLVTYLSSIFHKSNSASATNTAIWMGTGFFTPLLGAIIADTYLGRYWTVLTSTLAYLLGMTVVTLSACLPSLRPPPCQANLCPSATTTQEIVLLSGLYLVAFGSGGVKSSLCPHGADQFHDENPADRERKASFFSSFYLCVTAGNLVASTLVVWIQDNVSWALGYGLGTLCLTLALGGFLLGTPMFRLVKPGGSPLKNVVQVLVASFRKMHLVVPIDDTLLYEGDDKCSTVEGIQRLARTKSFQFLDKAATISDRDMKMGSYPDKWGLCTVTQVEELKILLRLLPIWISNVIYSATYNQMYTTFIEQGMAMETRISGFSIPPASLPAFEMMCCICMTTIYNKILNPIIRRHTGNRRGLSQLQRIGVGRMLMVIAMTVAATLEAKRLESARVGKVLGMAWQLPQYFILACSEVFSFIGQLELFYDQAPVTMKSMCSSLFFFSIAVGNYLNSLFISCIMFLTTRGGQPGWLPDNLDEGHLDYIFWILSALSALNFVFYLICAKRFTLKTNNSGRPHDVAAVTLPDDGQFSLQHRSGDWRAPAIILGFKCLEGVASSSIKANLVIYLTSIFHETNAASATNTSTWTGTLFFTPLLGAIIADSFLGRHWTVLISATVNLLVCIFDPQQLGMTTVTISSFLPSLRPPPCEGNLCPPATTAQNLVLFCGIYLVAFGCGAAKSSLIPLGAEQFYDENPADRDRKATFLSSFYLCIILGNLVATTMIAWIQENVSWALGFGLGTLCVAVALGGFLMGTPIFRLERPRGSPLKSVAQVLVASLRKMHLDVPKDSGLLYVVKSENLNDHGGIHQLAHTDSFRFLDKAATVSVADMSNGYCSNDWNLCTVTQVEELKTLLRMLPIWISAVIYYSQFGIHITFIEQGNAMDRNIVGSFSIPPASLQAFEVLCVTCLSVLYDKILVPMVLRTYTGNRKGSTLKNFHLIDLGHPHAPSNGEDSTSTREGALPRLVAPPKLGSHHGTDPHHGDTEMTSHLRFQRQQELIRFSSGYGGLKISTSTSVDVEIFRGDLNDKVDCRLVPVNDMRVVVYPMLAAIDVAVYILCPSRLE</sequence>